<keyword evidence="2" id="KW-0723">Serine/threonine-protein kinase</keyword>
<dbReference type="GO" id="GO:0034272">
    <property type="term" value="C:phosphatidylinositol 3-kinase complex, class III, type II"/>
    <property type="evidence" value="ECO:0007669"/>
    <property type="project" value="TreeGrafter"/>
</dbReference>
<keyword evidence="7" id="KW-0418">Kinase</keyword>
<dbReference type="OrthoDB" id="242910at2759"/>
<dbReference type="SMART" id="SM00220">
    <property type="entry name" value="S_TKc"/>
    <property type="match status" value="1"/>
</dbReference>
<dbReference type="GO" id="GO:0016236">
    <property type="term" value="P:macroautophagy"/>
    <property type="evidence" value="ECO:0007669"/>
    <property type="project" value="InterPro"/>
</dbReference>
<dbReference type="GO" id="GO:0006623">
    <property type="term" value="P:protein targeting to vacuole"/>
    <property type="evidence" value="ECO:0007669"/>
    <property type="project" value="TreeGrafter"/>
</dbReference>
<feature type="domain" description="Protein kinase" evidence="9">
    <location>
        <begin position="24"/>
        <end position="384"/>
    </location>
</feature>
<dbReference type="InterPro" id="IPR055231">
    <property type="entry name" value="2AA_helical"/>
</dbReference>
<evidence type="ECO:0000313" key="10">
    <source>
        <dbReference type="EMBL" id="OBA25577.1"/>
    </source>
</evidence>
<organism evidence="10 11">
    <name type="scientific">Hanseniaspora valbyensis NRRL Y-1626</name>
    <dbReference type="NCBI Taxonomy" id="766949"/>
    <lineage>
        <taxon>Eukaryota</taxon>
        <taxon>Fungi</taxon>
        <taxon>Dikarya</taxon>
        <taxon>Ascomycota</taxon>
        <taxon>Saccharomycotina</taxon>
        <taxon>Saccharomycetes</taxon>
        <taxon>Saccharomycodales</taxon>
        <taxon>Saccharomycodaceae</taxon>
        <taxon>Hanseniaspora</taxon>
    </lineage>
</organism>
<dbReference type="GO" id="GO:0045324">
    <property type="term" value="P:late endosome to vacuole transport"/>
    <property type="evidence" value="ECO:0007669"/>
    <property type="project" value="InterPro"/>
</dbReference>
<dbReference type="SUPFAM" id="SSF56112">
    <property type="entry name" value="Protein kinase-like (PK-like)"/>
    <property type="match status" value="1"/>
</dbReference>
<evidence type="ECO:0000256" key="7">
    <source>
        <dbReference type="ARBA" id="ARBA00022777"/>
    </source>
</evidence>
<dbReference type="Pfam" id="PF22956">
    <property type="entry name" value="VPS15-like_hel"/>
    <property type="match status" value="2"/>
</dbReference>
<dbReference type="SUPFAM" id="SSF50978">
    <property type="entry name" value="WD40 repeat-like"/>
    <property type="match status" value="1"/>
</dbReference>
<keyword evidence="5" id="KW-0677">Repeat</keyword>
<dbReference type="Proteomes" id="UP000092321">
    <property type="component" value="Unassembled WGS sequence"/>
</dbReference>
<keyword evidence="11" id="KW-1185">Reference proteome</keyword>
<dbReference type="Gene3D" id="1.25.10.10">
    <property type="entry name" value="Leucine-rich Repeat Variant"/>
    <property type="match status" value="1"/>
</dbReference>
<evidence type="ECO:0000256" key="6">
    <source>
        <dbReference type="ARBA" id="ARBA00022741"/>
    </source>
</evidence>
<proteinExistence type="predicted"/>
<dbReference type="PANTHER" id="PTHR17583:SF0">
    <property type="entry name" value="PHOSPHOINOSITIDE 3-KINASE REGULATORY SUBUNIT 4"/>
    <property type="match status" value="1"/>
</dbReference>
<reference evidence="11" key="1">
    <citation type="journal article" date="2016" name="Proc. Natl. Acad. Sci. U.S.A.">
        <title>Comparative genomics of biotechnologically important yeasts.</title>
        <authorList>
            <person name="Riley R."/>
            <person name="Haridas S."/>
            <person name="Wolfe K.H."/>
            <person name="Lopes M.R."/>
            <person name="Hittinger C.T."/>
            <person name="Goeker M."/>
            <person name="Salamov A.A."/>
            <person name="Wisecaver J.H."/>
            <person name="Long T.M."/>
            <person name="Calvey C.H."/>
            <person name="Aerts A.L."/>
            <person name="Barry K.W."/>
            <person name="Choi C."/>
            <person name="Clum A."/>
            <person name="Coughlan A.Y."/>
            <person name="Deshpande S."/>
            <person name="Douglass A.P."/>
            <person name="Hanson S.J."/>
            <person name="Klenk H.-P."/>
            <person name="LaButti K.M."/>
            <person name="Lapidus A."/>
            <person name="Lindquist E.A."/>
            <person name="Lipzen A.M."/>
            <person name="Meier-Kolthoff J.P."/>
            <person name="Ohm R.A."/>
            <person name="Otillar R.P."/>
            <person name="Pangilinan J.L."/>
            <person name="Peng Y."/>
            <person name="Rokas A."/>
            <person name="Rosa C.A."/>
            <person name="Scheuner C."/>
            <person name="Sibirny A.A."/>
            <person name="Slot J.C."/>
            <person name="Stielow J.B."/>
            <person name="Sun H."/>
            <person name="Kurtzman C.P."/>
            <person name="Blackwell M."/>
            <person name="Grigoriev I.V."/>
            <person name="Jeffries T.W."/>
        </authorList>
    </citation>
    <scope>NUCLEOTIDE SEQUENCE [LARGE SCALE GENOMIC DNA]</scope>
    <source>
        <strain evidence="11">NRRL Y-1626</strain>
    </source>
</reference>
<dbReference type="InterPro" id="IPR015943">
    <property type="entry name" value="WD40/YVTN_repeat-like_dom_sf"/>
</dbReference>
<dbReference type="GO" id="GO:0071561">
    <property type="term" value="C:nucleus-vacuole junction"/>
    <property type="evidence" value="ECO:0007669"/>
    <property type="project" value="TreeGrafter"/>
</dbReference>
<evidence type="ECO:0000256" key="8">
    <source>
        <dbReference type="ARBA" id="ARBA00022840"/>
    </source>
</evidence>
<evidence type="ECO:0000259" key="9">
    <source>
        <dbReference type="PROSITE" id="PS50011"/>
    </source>
</evidence>
<dbReference type="GO" id="GO:0005524">
    <property type="term" value="F:ATP binding"/>
    <property type="evidence" value="ECO:0007669"/>
    <property type="project" value="InterPro"/>
</dbReference>
<accession>A0A1B7TA36</accession>
<keyword evidence="6" id="KW-0547">Nucleotide-binding</keyword>
<dbReference type="PANTHER" id="PTHR17583">
    <property type="entry name" value="PHOSPHOINOSITIDE 3-KINASE REGULATORY SUBUNIT 4"/>
    <property type="match status" value="1"/>
</dbReference>
<evidence type="ECO:0000256" key="3">
    <source>
        <dbReference type="ARBA" id="ARBA00022574"/>
    </source>
</evidence>
<evidence type="ECO:0000256" key="1">
    <source>
        <dbReference type="ARBA" id="ARBA00012513"/>
    </source>
</evidence>
<dbReference type="GO" id="GO:0034271">
    <property type="term" value="C:phosphatidylinositol 3-kinase complex, class III, type I"/>
    <property type="evidence" value="ECO:0007669"/>
    <property type="project" value="TreeGrafter"/>
</dbReference>
<evidence type="ECO:0000256" key="5">
    <source>
        <dbReference type="ARBA" id="ARBA00022737"/>
    </source>
</evidence>
<dbReference type="EC" id="2.7.11.1" evidence="1"/>
<sequence>MGQKLSILAQTTPYIDISSYINIIQDLQFIKNLNNNSKFISTNKCISVDNKDDEIIAKVFIKPEQFENNNIDKSNTNDPLNINLIVQSLLDERERLKEVNNVIHYPHILNLSRATYLFRPYALQTLNDRISPHNNINNRLELIEVKFLIFQILKTLSEIHKVGVIHGNITTRNIFVTAMDKVVLSDFSFFLKPFYLPEDNPNEYDFYFGRTSDNADSLNTYSSSDQIKSTANGDVEMKKIKEVSGIKVNIKKGTKGRIGYTAMKGFYLAPERLDNNKRNANQQNSFNEHINLLNNDSYKCDIFSVGCVIFELLSMLQNNGQKLFTFQEIFKYKNDDFSIIENKIKFLDDVDTFSSDLIRDCCGLNPDDRLSCEELLTKYKGSFFPNFFYTVFYDDIIGCLTDFGKLEFKFQTFCDELETKCDCIGFPVIKKYDTQHEDQVLANYDFIKFSNDTDLILLQKYKNLNHEQNECIKTNSAIIYINTFGKLLKIFDSIKDILLCLDCLLIMSQYCSDTVKLDVVLPYLMSFLINCNDSVCKSYALNKTVQLCSTIDKENIEIFCSDTLCYYVFPLLNKTLNKTNFDTNNRMTLIDVLPQLIKYTNASNKSLKKNVFSIISMLLIEDDIDCKINLLEKLPNLVMFLGKTVTNDLILSHLITYLNESSLRLRIALINCLCKISPFLGQISFQEFIYPLLIQNLYLLPDQKDLIFTVLKNLHELIIDDSNFIVNKKVIKFKTLIEDHLVHFLLLPNQVLKKAAIKLLNDIIIDKSDLSELYCLYYPLIKPYYHMNMKINAQLLEINCRQSITDDQLKYLFIWGVKHDYRNSLFWKERVNNTGNAVEFQYNNYVNPDEMNEFLSMEDKLFIDQFVKKYKLDLYQIWKLAKLRKYIKKLIKNVSLNLKNEYMEFESPKNNTDNNNVNILTDNMVTDLGEKVKVSSLEYSITYMNPENGSFGRRKSSNSKRKDSSKLISQKLLNDALRSINESSLEDVCTNGNTKLNSTNTNNVNNINFVDFLKTSYAVEKTIAKTADENVLNYIESINIQPEISKLNEISYEDEKFLVAPVNVFQKVSSLSNFERVCEYGDSIDKIISNDKYIAITTNSENEKYILLYDIYNFDIMNITNHNQYMKKIDVSLYTQNDNKSSKIHDFKFWNDNILIISFDNGLIVLLKILEDLTFAVLKKNKFNNNNEYGHIVNCSADRIFILTSLNRMFEYDYIENQLSMLFTWSSKILEDAYDNNKYDKYLEQDIAFEVITDFVEKDNIIILITSMNNVYVYDLEFMILRNLYQLYRHRNMNSDTYLPLRSISVHGSENLVMTGGYDISVLLIFNINDLISWNGEETIVKSNIISATNVILNSDYKNFAIDDDLYDKFILRKYETDTTYDKFNLNKYSIGNKCFYNFVNNNSDLIAFYDSHSNDVSCIDLAKNSGEVLFTNSGDSSSNIAYKKYNLNNYLKLYYRNGDSLQTSDLNNNNNSIRYNNIILTRYIHIESDIPVLILATLDGYIYCYSQDI</sequence>
<dbReference type="GO" id="GO:0004674">
    <property type="term" value="F:protein serine/threonine kinase activity"/>
    <property type="evidence" value="ECO:0007669"/>
    <property type="project" value="UniProtKB-KW"/>
</dbReference>
<keyword evidence="4" id="KW-0808">Transferase</keyword>
<gene>
    <name evidence="10" type="ORF">HANVADRAFT_53833</name>
</gene>
<evidence type="ECO:0000256" key="2">
    <source>
        <dbReference type="ARBA" id="ARBA00022527"/>
    </source>
</evidence>
<dbReference type="InterPro" id="IPR036322">
    <property type="entry name" value="WD40_repeat_dom_sf"/>
</dbReference>
<dbReference type="InterPro" id="IPR011009">
    <property type="entry name" value="Kinase-like_dom_sf"/>
</dbReference>
<protein>
    <recommendedName>
        <fullName evidence="1">non-specific serine/threonine protein kinase</fullName>
        <ecNumber evidence="1">2.7.11.1</ecNumber>
    </recommendedName>
</protein>
<comment type="caution">
    <text evidence="10">The sequence shown here is derived from an EMBL/GenBank/DDBJ whole genome shotgun (WGS) entry which is preliminary data.</text>
</comment>
<dbReference type="Gene3D" id="1.10.510.10">
    <property type="entry name" value="Transferase(Phosphotransferase) domain 1"/>
    <property type="match status" value="1"/>
</dbReference>
<keyword evidence="8" id="KW-0067">ATP-binding</keyword>
<evidence type="ECO:0000313" key="11">
    <source>
        <dbReference type="Proteomes" id="UP000092321"/>
    </source>
</evidence>
<dbReference type="GO" id="GO:0005770">
    <property type="term" value="C:late endosome"/>
    <property type="evidence" value="ECO:0007669"/>
    <property type="project" value="TreeGrafter"/>
</dbReference>
<dbReference type="InterPro" id="IPR011989">
    <property type="entry name" value="ARM-like"/>
</dbReference>
<dbReference type="EMBL" id="LXPE01000070">
    <property type="protein sequence ID" value="OBA25577.1"/>
    <property type="molecule type" value="Genomic_DNA"/>
</dbReference>
<name>A0A1B7TA36_9ASCO</name>
<keyword evidence="3" id="KW-0853">WD repeat</keyword>
<dbReference type="PROSITE" id="PS50011">
    <property type="entry name" value="PROTEIN_KINASE_DOM"/>
    <property type="match status" value="1"/>
</dbReference>
<dbReference type="SUPFAM" id="SSF48371">
    <property type="entry name" value="ARM repeat"/>
    <property type="match status" value="1"/>
</dbReference>
<dbReference type="InterPro" id="IPR016024">
    <property type="entry name" value="ARM-type_fold"/>
</dbReference>
<dbReference type="InterPro" id="IPR000719">
    <property type="entry name" value="Prot_kinase_dom"/>
</dbReference>
<dbReference type="Gene3D" id="2.130.10.10">
    <property type="entry name" value="YVTN repeat-like/Quinoprotein amine dehydrogenase"/>
    <property type="match status" value="1"/>
</dbReference>
<evidence type="ECO:0000256" key="4">
    <source>
        <dbReference type="ARBA" id="ARBA00022679"/>
    </source>
</evidence>
<dbReference type="InterPro" id="IPR045162">
    <property type="entry name" value="Vps15-like"/>
</dbReference>